<reference evidence="2" key="1">
    <citation type="submission" date="2020-03" db="EMBL/GenBank/DDBJ databases">
        <title>Castanea mollissima Vanexum genome sequencing.</title>
        <authorList>
            <person name="Staton M."/>
        </authorList>
    </citation>
    <scope>NUCLEOTIDE SEQUENCE</scope>
    <source>
        <tissue evidence="2">Leaf</tissue>
    </source>
</reference>
<dbReference type="OrthoDB" id="1744958at2759"/>
<dbReference type="EMBL" id="JRKL02002329">
    <property type="protein sequence ID" value="KAF3959453.1"/>
    <property type="molecule type" value="Genomic_DNA"/>
</dbReference>
<evidence type="ECO:0000256" key="1">
    <source>
        <dbReference type="SAM" id="Phobius"/>
    </source>
</evidence>
<keyword evidence="1" id="KW-0472">Membrane</keyword>
<keyword evidence="3" id="KW-1185">Reference proteome</keyword>
<gene>
    <name evidence="2" type="ORF">CMV_015736</name>
</gene>
<name>A0A8J4R9J0_9ROSI</name>
<organism evidence="2 3">
    <name type="scientific">Castanea mollissima</name>
    <name type="common">Chinese chestnut</name>
    <dbReference type="NCBI Taxonomy" id="60419"/>
    <lineage>
        <taxon>Eukaryota</taxon>
        <taxon>Viridiplantae</taxon>
        <taxon>Streptophyta</taxon>
        <taxon>Embryophyta</taxon>
        <taxon>Tracheophyta</taxon>
        <taxon>Spermatophyta</taxon>
        <taxon>Magnoliopsida</taxon>
        <taxon>eudicotyledons</taxon>
        <taxon>Gunneridae</taxon>
        <taxon>Pentapetalae</taxon>
        <taxon>rosids</taxon>
        <taxon>fabids</taxon>
        <taxon>Fagales</taxon>
        <taxon>Fagaceae</taxon>
        <taxon>Castanea</taxon>
    </lineage>
</organism>
<sequence>MEHQQLNDLLYLHYNYRLKDSINKTEFWVVEEEEPPLLDYVELENTLYEEGAYPIEERSSSYAQGDMNNDMIEDDFIFFFFEDDDIDLGSFGVKMILLDLKIEIILMKMKMKMKLKMKMKMKMMRMRIMMMAVVEHLDHMMTLISNIFITNETCVDIQ</sequence>
<feature type="transmembrane region" description="Helical" evidence="1">
    <location>
        <begin position="88"/>
        <end position="107"/>
    </location>
</feature>
<evidence type="ECO:0000313" key="3">
    <source>
        <dbReference type="Proteomes" id="UP000737018"/>
    </source>
</evidence>
<protein>
    <submittedName>
        <fullName evidence="2">Uncharacterized protein</fullName>
    </submittedName>
</protein>
<comment type="caution">
    <text evidence="2">The sequence shown here is derived from an EMBL/GenBank/DDBJ whole genome shotgun (WGS) entry which is preliminary data.</text>
</comment>
<feature type="transmembrane region" description="Helical" evidence="1">
    <location>
        <begin position="128"/>
        <end position="149"/>
    </location>
</feature>
<accession>A0A8J4R9J0</accession>
<dbReference type="AlphaFoldDB" id="A0A8J4R9J0"/>
<evidence type="ECO:0000313" key="2">
    <source>
        <dbReference type="EMBL" id="KAF3959453.1"/>
    </source>
</evidence>
<keyword evidence="1" id="KW-0812">Transmembrane</keyword>
<proteinExistence type="predicted"/>
<keyword evidence="1" id="KW-1133">Transmembrane helix</keyword>
<dbReference type="Proteomes" id="UP000737018">
    <property type="component" value="Unassembled WGS sequence"/>
</dbReference>